<evidence type="ECO:0000313" key="14">
    <source>
        <dbReference type="Proteomes" id="UP000231382"/>
    </source>
</evidence>
<evidence type="ECO:0000256" key="8">
    <source>
        <dbReference type="ARBA" id="ARBA00022967"/>
    </source>
</evidence>
<comment type="caution">
    <text evidence="13">The sequence shown here is derived from an EMBL/GenBank/DDBJ whole genome shotgun (WGS) entry which is preliminary data.</text>
</comment>
<dbReference type="GO" id="GO:0036376">
    <property type="term" value="P:sodium ion export across plasma membrane"/>
    <property type="evidence" value="ECO:0007669"/>
    <property type="project" value="TreeGrafter"/>
</dbReference>
<dbReference type="InterPro" id="IPR036412">
    <property type="entry name" value="HAD-like_sf"/>
</dbReference>
<comment type="subcellular location">
    <subcellularLocation>
        <location evidence="1">Endomembrane system</location>
        <topology evidence="1">Multi-pass membrane protein</topology>
    </subcellularLocation>
</comment>
<evidence type="ECO:0000313" key="13">
    <source>
        <dbReference type="EMBL" id="PIS07335.1"/>
    </source>
</evidence>
<dbReference type="InterPro" id="IPR050510">
    <property type="entry name" value="Cation_transp_ATPase_P-type"/>
</dbReference>
<dbReference type="GO" id="GO:0005886">
    <property type="term" value="C:plasma membrane"/>
    <property type="evidence" value="ECO:0007669"/>
    <property type="project" value="TreeGrafter"/>
</dbReference>
<dbReference type="FunFam" id="2.70.150.10:FF:000160">
    <property type="entry name" value="Sarcoplasmic/endoplasmic reticulum calcium ATPase 1"/>
    <property type="match status" value="1"/>
</dbReference>
<dbReference type="Pfam" id="PF00689">
    <property type="entry name" value="Cation_ATPase_C"/>
    <property type="match status" value="1"/>
</dbReference>
<dbReference type="SUPFAM" id="SSF81660">
    <property type="entry name" value="Metal cation-transporting ATPase, ATP-binding domain N"/>
    <property type="match status" value="1"/>
</dbReference>
<dbReference type="PANTHER" id="PTHR43294">
    <property type="entry name" value="SODIUM/POTASSIUM-TRANSPORTING ATPASE SUBUNIT ALPHA"/>
    <property type="match status" value="1"/>
</dbReference>
<evidence type="ECO:0000256" key="6">
    <source>
        <dbReference type="ARBA" id="ARBA00022840"/>
    </source>
</evidence>
<comment type="similarity">
    <text evidence="2">Belongs to the cation transport ATPase (P-type) (TC 3.A.3) family. Type IIA subfamily.</text>
</comment>
<dbReference type="Proteomes" id="UP000231382">
    <property type="component" value="Unassembled WGS sequence"/>
</dbReference>
<dbReference type="PROSITE" id="PS00154">
    <property type="entry name" value="ATPASE_E1_E2"/>
    <property type="match status" value="1"/>
</dbReference>
<keyword evidence="9 11" id="KW-1133">Transmembrane helix</keyword>
<evidence type="ECO:0000256" key="9">
    <source>
        <dbReference type="ARBA" id="ARBA00022989"/>
    </source>
</evidence>
<dbReference type="InterPro" id="IPR008250">
    <property type="entry name" value="ATPase_P-typ_transduc_dom_A_sf"/>
</dbReference>
<accession>A0A2H0W5G5</accession>
<feature type="transmembrane region" description="Helical" evidence="11">
    <location>
        <begin position="274"/>
        <end position="296"/>
    </location>
</feature>
<feature type="transmembrane region" description="Helical" evidence="11">
    <location>
        <begin position="658"/>
        <end position="680"/>
    </location>
</feature>
<dbReference type="Pfam" id="PF00122">
    <property type="entry name" value="E1-E2_ATPase"/>
    <property type="match status" value="1"/>
</dbReference>
<feature type="transmembrane region" description="Helical" evidence="11">
    <location>
        <begin position="819"/>
        <end position="836"/>
    </location>
</feature>
<dbReference type="PRINTS" id="PR00120">
    <property type="entry name" value="HATPASE"/>
</dbReference>
<feature type="domain" description="Cation-transporting P-type ATPase N-terminal" evidence="12">
    <location>
        <begin position="5"/>
        <end position="79"/>
    </location>
</feature>
<dbReference type="InterPro" id="IPR023299">
    <property type="entry name" value="ATPase_P-typ_cyto_dom_N"/>
</dbReference>
<protein>
    <recommendedName>
        <fullName evidence="12">Cation-transporting P-type ATPase N-terminal domain-containing protein</fullName>
    </recommendedName>
</protein>
<dbReference type="SUPFAM" id="SSF81653">
    <property type="entry name" value="Calcium ATPase, transduction domain A"/>
    <property type="match status" value="1"/>
</dbReference>
<dbReference type="GO" id="GO:0030007">
    <property type="term" value="P:intracellular potassium ion homeostasis"/>
    <property type="evidence" value="ECO:0007669"/>
    <property type="project" value="TreeGrafter"/>
</dbReference>
<dbReference type="GO" id="GO:0005524">
    <property type="term" value="F:ATP binding"/>
    <property type="evidence" value="ECO:0007669"/>
    <property type="project" value="UniProtKB-KW"/>
</dbReference>
<evidence type="ECO:0000259" key="12">
    <source>
        <dbReference type="SMART" id="SM00831"/>
    </source>
</evidence>
<keyword evidence="3" id="KW-0597">Phosphoprotein</keyword>
<dbReference type="SFLD" id="SFLDF00027">
    <property type="entry name" value="p-type_atpase"/>
    <property type="match status" value="1"/>
</dbReference>
<evidence type="ECO:0000256" key="2">
    <source>
        <dbReference type="ARBA" id="ARBA00005675"/>
    </source>
</evidence>
<feature type="transmembrane region" description="Helical" evidence="11">
    <location>
        <begin position="785"/>
        <end position="807"/>
    </location>
</feature>
<dbReference type="InterPro" id="IPR023214">
    <property type="entry name" value="HAD_sf"/>
</dbReference>
<dbReference type="InterPro" id="IPR004014">
    <property type="entry name" value="ATPase_P-typ_cation-transptr_N"/>
</dbReference>
<dbReference type="SUPFAM" id="SSF56784">
    <property type="entry name" value="HAD-like"/>
    <property type="match status" value="1"/>
</dbReference>
<dbReference type="InterPro" id="IPR059000">
    <property type="entry name" value="ATPase_P-type_domA"/>
</dbReference>
<feature type="transmembrane region" description="Helical" evidence="11">
    <location>
        <begin position="54"/>
        <end position="75"/>
    </location>
</feature>
<feature type="transmembrane region" description="Helical" evidence="11">
    <location>
        <begin position="721"/>
        <end position="740"/>
    </location>
</feature>
<dbReference type="GO" id="GO:1990573">
    <property type="term" value="P:potassium ion import across plasma membrane"/>
    <property type="evidence" value="ECO:0007669"/>
    <property type="project" value="TreeGrafter"/>
</dbReference>
<keyword evidence="10 11" id="KW-0472">Membrane</keyword>
<dbReference type="GO" id="GO:1902600">
    <property type="term" value="P:proton transmembrane transport"/>
    <property type="evidence" value="ECO:0007669"/>
    <property type="project" value="TreeGrafter"/>
</dbReference>
<organism evidence="13 14">
    <name type="scientific">Candidatus Berkelbacteria bacterium CG10_big_fil_rev_8_21_14_0_10_43_13</name>
    <dbReference type="NCBI Taxonomy" id="1974514"/>
    <lineage>
        <taxon>Bacteria</taxon>
        <taxon>Candidatus Berkelbacteria</taxon>
    </lineage>
</organism>
<sequence>MKQYQFYQWSSSDVVKHFETSAELGLTQKKAEALLEKNGPNALSKRKNISAFEIFLRQFGNLFIWLLFVAAAISYFADGMLQALVLLFIIVINILLGFFQEYHAEKSMLDLARSYQANTSVIRDGKGRNIENEKIVVGDIIELSDGNKVPADLRLIKTESLTVDESALTGESLEVPKQTTACKIETALADRSNMVYAGTLIAAGHGRGVVVAVADQTEFGKIAGLVEVGEEKTHLEKEILYLAKVLGLIAIVLAAVIFIFGWRSNMPVWELSTFTIALLVGMVPESLPTAITLALSVGVSRMAQKKAIVRRLAVIEALGSVNVIATDKTGTLTKNELSLSAVYLAGKDLEKQSSHSAPATVDFLEKSLACTNVSSGDAVDRAIAASLAKNKKTQSKFKKITEIPFSSLKKFMAVTVKIGNRKYLIAKGAPEKIVQLCDCRKGEQLKILETTKELSSTGFKVLALAEKKLDAGASSTLRGLKFLGLMAFADEAGFGVKEAIEKTIAAGIRPIMITGDHLETAKAVANSVGFDASDDEIISGEELEHLNKKELAIALQKVKVFARVTPEDKINIVSALRENGYSVAVTGDGTNDAPALKKADVGISMGLRGTDIAKDASDIVLADDHYGTIVSAVEYGRTIHDNIRNVVTLLISGNFNEVTLIIIAFLFGLPVPLLTMQILWNNMVTENISGITLAFEKPSRSVLRQKPRPVNTNSLKKSIKYALALTVLSFILSLGLYLWGLNFSIAKARTLVFVFIIFVELGYAFSIRNREPIWRDFKGFFENKYLLVSAIIIIIIQLLIFTAPLAPVFGLVSLTLNESLTIVGFVIISFLVAELIKEFMVNREK</sequence>
<dbReference type="AlphaFoldDB" id="A0A2H0W5G5"/>
<keyword evidence="7" id="KW-0460">Magnesium</keyword>
<dbReference type="Gene3D" id="3.40.50.1000">
    <property type="entry name" value="HAD superfamily/HAD-like"/>
    <property type="match status" value="2"/>
</dbReference>
<dbReference type="GO" id="GO:0016887">
    <property type="term" value="F:ATP hydrolysis activity"/>
    <property type="evidence" value="ECO:0007669"/>
    <property type="project" value="InterPro"/>
</dbReference>
<evidence type="ECO:0000256" key="5">
    <source>
        <dbReference type="ARBA" id="ARBA00022741"/>
    </source>
</evidence>
<dbReference type="PRINTS" id="PR00119">
    <property type="entry name" value="CATATPASE"/>
</dbReference>
<evidence type="ECO:0000256" key="11">
    <source>
        <dbReference type="SAM" id="Phobius"/>
    </source>
</evidence>
<dbReference type="GO" id="GO:0006883">
    <property type="term" value="P:intracellular sodium ion homeostasis"/>
    <property type="evidence" value="ECO:0007669"/>
    <property type="project" value="TreeGrafter"/>
</dbReference>
<feature type="transmembrane region" description="Helical" evidence="11">
    <location>
        <begin position="746"/>
        <end position="765"/>
    </location>
</feature>
<evidence type="ECO:0000256" key="7">
    <source>
        <dbReference type="ARBA" id="ARBA00022842"/>
    </source>
</evidence>
<name>A0A2H0W5G5_9BACT</name>
<keyword evidence="4 11" id="KW-0812">Transmembrane</keyword>
<dbReference type="InterPro" id="IPR018303">
    <property type="entry name" value="ATPase_P-typ_P_site"/>
</dbReference>
<feature type="transmembrane region" description="Helical" evidence="11">
    <location>
        <begin position="239"/>
        <end position="262"/>
    </location>
</feature>
<evidence type="ECO:0000256" key="3">
    <source>
        <dbReference type="ARBA" id="ARBA00022553"/>
    </source>
</evidence>
<dbReference type="Gene3D" id="3.40.1110.10">
    <property type="entry name" value="Calcium-transporting ATPase, cytoplasmic domain N"/>
    <property type="match status" value="2"/>
</dbReference>
<dbReference type="InterPro" id="IPR044492">
    <property type="entry name" value="P_typ_ATPase_HD_dom"/>
</dbReference>
<dbReference type="Pfam" id="PF00702">
    <property type="entry name" value="Hydrolase"/>
    <property type="match status" value="1"/>
</dbReference>
<dbReference type="GO" id="GO:0005391">
    <property type="term" value="F:P-type sodium:potassium-exchanging transporter activity"/>
    <property type="evidence" value="ECO:0007669"/>
    <property type="project" value="TreeGrafter"/>
</dbReference>
<proteinExistence type="inferred from homology"/>
<reference evidence="14" key="1">
    <citation type="submission" date="2017-09" db="EMBL/GenBank/DDBJ databases">
        <title>Depth-based differentiation of microbial function through sediment-hosted aquifers and enrichment of novel symbionts in the deep terrestrial subsurface.</title>
        <authorList>
            <person name="Probst A.J."/>
            <person name="Ladd B."/>
            <person name="Jarett J.K."/>
            <person name="Geller-Mcgrath D.E."/>
            <person name="Sieber C.M.K."/>
            <person name="Emerson J.B."/>
            <person name="Anantharaman K."/>
            <person name="Thomas B.C."/>
            <person name="Malmstrom R."/>
            <person name="Stieglmeier M."/>
            <person name="Klingl A."/>
            <person name="Woyke T."/>
            <person name="Ryan C.M."/>
            <person name="Banfield J.F."/>
        </authorList>
    </citation>
    <scope>NUCLEOTIDE SEQUENCE [LARGE SCALE GENOMIC DNA]</scope>
</reference>
<keyword evidence="6" id="KW-0067">ATP-binding</keyword>
<evidence type="ECO:0000256" key="4">
    <source>
        <dbReference type="ARBA" id="ARBA00022692"/>
    </source>
</evidence>
<feature type="transmembrane region" description="Helical" evidence="11">
    <location>
        <begin position="81"/>
        <end position="99"/>
    </location>
</feature>
<dbReference type="Gene3D" id="2.70.150.10">
    <property type="entry name" value="Calcium-transporting ATPase, cytoplasmic transduction domain A"/>
    <property type="match status" value="1"/>
</dbReference>
<dbReference type="InterPro" id="IPR023298">
    <property type="entry name" value="ATPase_P-typ_TM_dom_sf"/>
</dbReference>
<dbReference type="SFLD" id="SFLDS00003">
    <property type="entry name" value="Haloacid_Dehalogenase"/>
    <property type="match status" value="1"/>
</dbReference>
<dbReference type="PANTHER" id="PTHR43294:SF20">
    <property type="entry name" value="P-TYPE ATPASE"/>
    <property type="match status" value="1"/>
</dbReference>
<dbReference type="Pfam" id="PF00690">
    <property type="entry name" value="Cation_ATPase_N"/>
    <property type="match status" value="1"/>
</dbReference>
<dbReference type="InterPro" id="IPR001757">
    <property type="entry name" value="P_typ_ATPase"/>
</dbReference>
<dbReference type="SFLD" id="SFLDG00002">
    <property type="entry name" value="C1.7:_P-type_atpase_like"/>
    <property type="match status" value="1"/>
</dbReference>
<keyword evidence="8" id="KW-1278">Translocase</keyword>
<keyword evidence="5" id="KW-0547">Nucleotide-binding</keyword>
<dbReference type="SUPFAM" id="SSF81665">
    <property type="entry name" value="Calcium ATPase, transmembrane domain M"/>
    <property type="match status" value="1"/>
</dbReference>
<evidence type="ECO:0000256" key="10">
    <source>
        <dbReference type="ARBA" id="ARBA00023136"/>
    </source>
</evidence>
<dbReference type="GO" id="GO:0012505">
    <property type="term" value="C:endomembrane system"/>
    <property type="evidence" value="ECO:0007669"/>
    <property type="project" value="UniProtKB-SubCell"/>
</dbReference>
<dbReference type="Gene3D" id="1.20.1110.10">
    <property type="entry name" value="Calcium-transporting ATPase, transmembrane domain"/>
    <property type="match status" value="3"/>
</dbReference>
<evidence type="ECO:0000256" key="1">
    <source>
        <dbReference type="ARBA" id="ARBA00004127"/>
    </source>
</evidence>
<dbReference type="InterPro" id="IPR006068">
    <property type="entry name" value="ATPase_P-typ_cation-transptr_C"/>
</dbReference>
<dbReference type="SMART" id="SM00831">
    <property type="entry name" value="Cation_ATPase_N"/>
    <property type="match status" value="1"/>
</dbReference>
<dbReference type="NCBIfam" id="TIGR01494">
    <property type="entry name" value="ATPase_P-type"/>
    <property type="match status" value="3"/>
</dbReference>
<gene>
    <name evidence="13" type="ORF">COT78_04230</name>
</gene>
<dbReference type="EMBL" id="PEZW01000028">
    <property type="protein sequence ID" value="PIS07335.1"/>
    <property type="molecule type" value="Genomic_DNA"/>
</dbReference>